<reference evidence="8 9" key="1">
    <citation type="submission" date="2007-08" db="EMBL/GenBank/DDBJ databases">
        <title>Complete sequence of Roseiflexus castenholzii DSM 13941.</title>
        <authorList>
            <consortium name="US DOE Joint Genome Institute"/>
            <person name="Copeland A."/>
            <person name="Lucas S."/>
            <person name="Lapidus A."/>
            <person name="Barry K."/>
            <person name="Glavina del Rio T."/>
            <person name="Dalin E."/>
            <person name="Tice H."/>
            <person name="Pitluck S."/>
            <person name="Thompson L.S."/>
            <person name="Brettin T."/>
            <person name="Bruce D."/>
            <person name="Detter J.C."/>
            <person name="Han C."/>
            <person name="Tapia R."/>
            <person name="Schmutz J."/>
            <person name="Larimer F."/>
            <person name="Land M."/>
            <person name="Hauser L."/>
            <person name="Kyrpides N."/>
            <person name="Mikhailova N."/>
            <person name="Bryant D.A."/>
            <person name="Hanada S."/>
            <person name="Tsukatani Y."/>
            <person name="Richardson P."/>
        </authorList>
    </citation>
    <scope>NUCLEOTIDE SEQUENCE [LARGE SCALE GENOMIC DNA]</scope>
    <source>
        <strain evidence="9">DSM 13941 / HLO8</strain>
    </source>
</reference>
<dbReference type="Pfam" id="PF04542">
    <property type="entry name" value="Sigma70_r2"/>
    <property type="match status" value="1"/>
</dbReference>
<keyword evidence="3" id="KW-0731">Sigma factor</keyword>
<dbReference type="GO" id="GO:0006352">
    <property type="term" value="P:DNA-templated transcription initiation"/>
    <property type="evidence" value="ECO:0007669"/>
    <property type="project" value="InterPro"/>
</dbReference>
<dbReference type="KEGG" id="rca:Rcas_0988"/>
<evidence type="ECO:0000256" key="3">
    <source>
        <dbReference type="ARBA" id="ARBA00023082"/>
    </source>
</evidence>
<dbReference type="NCBIfam" id="TIGR02937">
    <property type="entry name" value="sigma70-ECF"/>
    <property type="match status" value="1"/>
</dbReference>
<dbReference type="GO" id="GO:0016987">
    <property type="term" value="F:sigma factor activity"/>
    <property type="evidence" value="ECO:0007669"/>
    <property type="project" value="UniProtKB-KW"/>
</dbReference>
<dbReference type="PANTHER" id="PTHR43133">
    <property type="entry name" value="RNA POLYMERASE ECF-TYPE SIGMA FACTO"/>
    <property type="match status" value="1"/>
</dbReference>
<proteinExistence type="inferred from homology"/>
<protein>
    <submittedName>
        <fullName evidence="8">RNA polymerase, sigma-24 subunit, ECF subfamily</fullName>
    </submittedName>
</protein>
<dbReference type="Proteomes" id="UP000000263">
    <property type="component" value="Chromosome"/>
</dbReference>
<feature type="domain" description="RNA polymerase sigma-70 region 4" evidence="7">
    <location>
        <begin position="135"/>
        <end position="179"/>
    </location>
</feature>
<dbReference type="CDD" id="cd06171">
    <property type="entry name" value="Sigma70_r4"/>
    <property type="match status" value="1"/>
</dbReference>
<evidence type="ECO:0000256" key="2">
    <source>
        <dbReference type="ARBA" id="ARBA00023015"/>
    </source>
</evidence>
<dbReference type="InterPro" id="IPR013324">
    <property type="entry name" value="RNA_pol_sigma_r3/r4-like"/>
</dbReference>
<dbReference type="Gene3D" id="1.10.1740.10">
    <property type="match status" value="1"/>
</dbReference>
<keyword evidence="2" id="KW-0805">Transcription regulation</keyword>
<dbReference type="InterPro" id="IPR007630">
    <property type="entry name" value="RNA_pol_sigma70_r4"/>
</dbReference>
<dbReference type="InterPro" id="IPR039425">
    <property type="entry name" value="RNA_pol_sigma-70-like"/>
</dbReference>
<evidence type="ECO:0000256" key="4">
    <source>
        <dbReference type="ARBA" id="ARBA00023125"/>
    </source>
</evidence>
<evidence type="ECO:0000256" key="5">
    <source>
        <dbReference type="ARBA" id="ARBA00023163"/>
    </source>
</evidence>
<sequence length="185" mass="21612">MDASPADSDFPLSDSDLIKRAQDGDHAAFAQIYDRYAQPLYRYIYFRIGDPDLAEDLRAEVFLRAFEGLDRYEDRGWPLSAWLYRIARDRTVDVIRRRRLRQTVPLESWGGACEGPDHEVVMRLDHEELRRHLCDLTDDQRQVLYLRFMVDLPIQEVAQRLGRSEGAVKALQHRGLQSLARRLAL</sequence>
<evidence type="ECO:0000313" key="8">
    <source>
        <dbReference type="EMBL" id="ABU57097.1"/>
    </source>
</evidence>
<dbReference type="STRING" id="383372.Rcas_0988"/>
<evidence type="ECO:0000256" key="1">
    <source>
        <dbReference type="ARBA" id="ARBA00010641"/>
    </source>
</evidence>
<dbReference type="AlphaFoldDB" id="A7NI00"/>
<organism evidence="8 9">
    <name type="scientific">Roseiflexus castenholzii (strain DSM 13941 / HLO8)</name>
    <dbReference type="NCBI Taxonomy" id="383372"/>
    <lineage>
        <taxon>Bacteria</taxon>
        <taxon>Bacillati</taxon>
        <taxon>Chloroflexota</taxon>
        <taxon>Chloroflexia</taxon>
        <taxon>Chloroflexales</taxon>
        <taxon>Roseiflexineae</taxon>
        <taxon>Roseiflexaceae</taxon>
        <taxon>Roseiflexus</taxon>
    </lineage>
</organism>
<keyword evidence="9" id="KW-1185">Reference proteome</keyword>
<dbReference type="InterPro" id="IPR007627">
    <property type="entry name" value="RNA_pol_sigma70_r2"/>
</dbReference>
<dbReference type="Gene3D" id="1.10.10.10">
    <property type="entry name" value="Winged helix-like DNA-binding domain superfamily/Winged helix DNA-binding domain"/>
    <property type="match status" value="1"/>
</dbReference>
<dbReference type="SUPFAM" id="SSF88659">
    <property type="entry name" value="Sigma3 and sigma4 domains of RNA polymerase sigma factors"/>
    <property type="match status" value="1"/>
</dbReference>
<keyword evidence="4" id="KW-0238">DNA-binding</keyword>
<dbReference type="InterPro" id="IPR036388">
    <property type="entry name" value="WH-like_DNA-bd_sf"/>
</dbReference>
<feature type="domain" description="RNA polymerase sigma-70 region 2" evidence="6">
    <location>
        <begin position="32"/>
        <end position="99"/>
    </location>
</feature>
<dbReference type="RefSeq" id="WP_012119527.1">
    <property type="nucleotide sequence ID" value="NC_009767.1"/>
</dbReference>
<evidence type="ECO:0000313" key="9">
    <source>
        <dbReference type="Proteomes" id="UP000000263"/>
    </source>
</evidence>
<gene>
    <name evidence="8" type="ordered locus">Rcas_0988</name>
</gene>
<dbReference type="EMBL" id="CP000804">
    <property type="protein sequence ID" value="ABU57097.1"/>
    <property type="molecule type" value="Genomic_DNA"/>
</dbReference>
<dbReference type="InterPro" id="IPR013325">
    <property type="entry name" value="RNA_pol_sigma_r2"/>
</dbReference>
<dbReference type="PANTHER" id="PTHR43133:SF57">
    <property type="entry name" value="RNA POLYMERASE SIGMA-70 FACTOR"/>
    <property type="match status" value="1"/>
</dbReference>
<evidence type="ECO:0000259" key="6">
    <source>
        <dbReference type="Pfam" id="PF04542"/>
    </source>
</evidence>
<comment type="similarity">
    <text evidence="1">Belongs to the sigma-70 factor family. ECF subfamily.</text>
</comment>
<dbReference type="HOGENOM" id="CLU_047691_3_4_0"/>
<name>A7NI00_ROSCS</name>
<dbReference type="InterPro" id="IPR014284">
    <property type="entry name" value="RNA_pol_sigma-70_dom"/>
</dbReference>
<accession>A7NI00</accession>
<dbReference type="eggNOG" id="COG1595">
    <property type="taxonomic scope" value="Bacteria"/>
</dbReference>
<dbReference type="OrthoDB" id="157311at2"/>
<dbReference type="Pfam" id="PF04545">
    <property type="entry name" value="Sigma70_r4"/>
    <property type="match status" value="1"/>
</dbReference>
<evidence type="ECO:0000259" key="7">
    <source>
        <dbReference type="Pfam" id="PF04545"/>
    </source>
</evidence>
<dbReference type="GO" id="GO:0003677">
    <property type="term" value="F:DNA binding"/>
    <property type="evidence" value="ECO:0007669"/>
    <property type="project" value="UniProtKB-KW"/>
</dbReference>
<keyword evidence="5" id="KW-0804">Transcription</keyword>
<dbReference type="SUPFAM" id="SSF88946">
    <property type="entry name" value="Sigma2 domain of RNA polymerase sigma factors"/>
    <property type="match status" value="1"/>
</dbReference>